<dbReference type="InterPro" id="IPR038765">
    <property type="entry name" value="Papain-like_cys_pep_sf"/>
</dbReference>
<dbReference type="PANTHER" id="PTHR37813:SF1">
    <property type="entry name" value="FELS-2 PROPHAGE PROTEIN"/>
    <property type="match status" value="1"/>
</dbReference>
<dbReference type="PANTHER" id="PTHR37813">
    <property type="entry name" value="FELS-2 PROPHAGE PROTEIN"/>
    <property type="match status" value="1"/>
</dbReference>
<feature type="domain" description="NlpC/P60" evidence="6">
    <location>
        <begin position="1394"/>
        <end position="1525"/>
    </location>
</feature>
<evidence type="ECO:0000256" key="1">
    <source>
        <dbReference type="ARBA" id="ARBA00007074"/>
    </source>
</evidence>
<dbReference type="PROSITE" id="PS51935">
    <property type="entry name" value="NLPC_P60"/>
    <property type="match status" value="1"/>
</dbReference>
<proteinExistence type="inferred from homology"/>
<dbReference type="Pfam" id="PF00877">
    <property type="entry name" value="NLPC_P60"/>
    <property type="match status" value="1"/>
</dbReference>
<dbReference type="SUPFAM" id="SSF54001">
    <property type="entry name" value="Cysteine proteinases"/>
    <property type="match status" value="1"/>
</dbReference>
<dbReference type="InterPro" id="IPR000064">
    <property type="entry name" value="NLP_P60_dom"/>
</dbReference>
<reference evidence="7 8" key="1">
    <citation type="submission" date="2018-12" db="EMBL/GenBank/DDBJ databases">
        <authorList>
            <person name="Meng J."/>
        </authorList>
    </citation>
    <scope>NUCLEOTIDE SEQUENCE [LARGE SCALE GENOMIC DNA]</scope>
    <source>
        <strain evidence="7 8">HT111-2</strain>
    </source>
</reference>
<gene>
    <name evidence="7" type="ORF">EJK17_10390</name>
</gene>
<dbReference type="NCBIfam" id="TIGR01760">
    <property type="entry name" value="tape_meas_TP901"/>
    <property type="match status" value="1"/>
</dbReference>
<keyword evidence="4" id="KW-0378">Hydrolase</keyword>
<sequence>MAEHEGWYLKANVDISGILQADKATEGLLKNLKKVETGFGTIKPNDALAKSIKSADIATASYVQRLDSEGKKYEAAQQKSKLYAEQINRLKDRQHGLVTELDRIAEKSGRTSDAYNIQKARINQTAVAINNFKSDLKKTQTEMDRLRPTGFNRLIAGAKRVTTAGEKMKTTLRDGWDHIKGGAMSAALGVGAFSAAAVSGAKKATNLQQSYREITNLAVLGGEHQKEVTKAVAKMQQEGRAISIKYGKSQQEIAVGYEDLVKRGYSTKQALGALRTEVQASVASGDDFKDVTSVSSQVIEAFGMKARTTGAMVANTRKAVNMLAYSADATSTSFHTLGDSVHYFGAAAKAQHISLAESSAAVGILSNNGIEGSMGGTAMRDIINRIGNGVNSIGKKNSVFSKIGITAKDIEDSKGHIKSLADAMGVIWTHIKQHSKNSVQEQGFMKSIFGTTAQNAATILAQNTKDLQDLTKRVQKAGDSGSYVAKLAAKNMGTAQGAMARAKQATNAFTMTIGTAMLPALNEASNELAKFLLSKDGEQFQKNVGGAVKNVADSIIGVIKWVSMHPTATEWIAKGMVAGYTGSKALQALAFLGKLKNTYSELAAQSSKINSIGKGTSQLVTPHIKWGDMSRTAKLTATASVVFDAAEIGKNFYDAVHSSKASVKATKYGQGIGGIVGAAIGASLGGYAGATIGTELGQAMGEPAAKSFAKAFSGHATKYLIPNTKKQKDKRGRIPKKLKADANGYYDAKGKYHDQRSLAERSWDMNHTMDNYMFTHPNNIADFLFGGASTAWNAIGHIGDKGYWKRSLPRMRASAKGSWLDWSGANKWTDKHIWPGLRGMFNPQKLPKGYAVKGSYSSRVAPLFTNIGKWFGKQNWDWGPFDPKQNGLDKFLAGFKPQVHGKAPKKWHIKMSGILPKVNAEKWGRGIVKDAQRGMSHFPSWTRQLGSKSSSWFKSKWTGLEAWGAKVRSNAQKGWNGFKTWFGDLGKNAVAMFKKPFEGLGSWIEKHTPKPVRQVVGKVGQGINWVKGKLTGAHATGGLIGAAHGALVGEAGPELAYTPYANHARLLGANGPQLTRVNAGERILNAKDTRKVMTGGLGHGLILNGYAAGNVSLGHATKNVTSDYKKINREATGSLRKLTRANKSSWRGITSTTTKQSSKTRKSVISNYTTMKSKVSKQMDNMHDGVVKTARSTAKGFGTAMSKMNGYAKDAMSDTIGQLNKGINGIDKVLSQFGGNGSVIKPVHFATGSGALPRNTWAMVNDAPTGPRQEAIVKKNGDIHIPRGANRQMLLEKGDAVLNGYQTQELAHSWGLTHFAKGSGVSHSQLRKIADNGLSNPAKSFANMYTSNIKSSGPAIQRGTIDLGKNSSAHYGNPWMNAMWTVINNAIGGGVGKGGTREAFLKYAEKTFSGVPYVMGAMSKAASDCSGMVSQALHHFGLDAGRTTVAMQHSPALQYLGKDLSKTLPGDLVIYGHGTGAAGHVGIIKNPQTHSMFNETPPRARVTSIDAPKSMGYGYYRVRGLYNAKPKQGQKATGALTNLAKRELGKSALKWISDNLADQIDGGFMAGKPTGDHNHWLKQAHIPEKYWSAMNYVVSHESGWNPAARNPSSGTLGLGQMQGYNLHYYRAHGSIRNAIAQLAGTYDYMNDRYGNPNKAQAWWESHHWYSRGGDHWSNKPFIAGEHGPEIVTPKSPVHIDDFETTKRKVADLGRAGRQKTPSKTATGHGQIVVNINFNGPITGDEASMRKMANIAKREVVKQFEALLNHEEGSDPTIF</sequence>
<dbReference type="EMBL" id="RXIA01000041">
    <property type="protein sequence ID" value="RVU69932.1"/>
    <property type="molecule type" value="Genomic_DNA"/>
</dbReference>
<comment type="similarity">
    <text evidence="1">Belongs to the peptidase C40 family.</text>
</comment>
<accession>A0A437SSW4</accession>
<dbReference type="RefSeq" id="WP_103661959.1">
    <property type="nucleotide sequence ID" value="NZ_ML136909.1"/>
</dbReference>
<protein>
    <submittedName>
        <fullName evidence="7">Phage tail tape measure protein</fullName>
    </submittedName>
</protein>
<organism evidence="7 8">
    <name type="scientific">Lactobacillus xujianguonis</name>
    <dbReference type="NCBI Taxonomy" id="2495899"/>
    <lineage>
        <taxon>Bacteria</taxon>
        <taxon>Bacillati</taxon>
        <taxon>Bacillota</taxon>
        <taxon>Bacilli</taxon>
        <taxon>Lactobacillales</taxon>
        <taxon>Lactobacillaceae</taxon>
        <taxon>Lactobacillus</taxon>
    </lineage>
</organism>
<evidence type="ECO:0000313" key="7">
    <source>
        <dbReference type="EMBL" id="RVU69932.1"/>
    </source>
</evidence>
<evidence type="ECO:0000259" key="6">
    <source>
        <dbReference type="PROSITE" id="PS51935"/>
    </source>
</evidence>
<dbReference type="GO" id="GO:0006508">
    <property type="term" value="P:proteolysis"/>
    <property type="evidence" value="ECO:0007669"/>
    <property type="project" value="UniProtKB-KW"/>
</dbReference>
<comment type="caution">
    <text evidence="7">The sequence shown here is derived from an EMBL/GenBank/DDBJ whole genome shotgun (WGS) entry which is preliminary data.</text>
</comment>
<dbReference type="Gene3D" id="3.90.1720.10">
    <property type="entry name" value="endopeptidase domain like (from Nostoc punctiforme)"/>
    <property type="match status" value="1"/>
</dbReference>
<evidence type="ECO:0000256" key="2">
    <source>
        <dbReference type="ARBA" id="ARBA00022612"/>
    </source>
</evidence>
<dbReference type="Proteomes" id="UP000288291">
    <property type="component" value="Unassembled WGS sequence"/>
</dbReference>
<keyword evidence="8" id="KW-1185">Reference proteome</keyword>
<evidence type="ECO:0000256" key="3">
    <source>
        <dbReference type="ARBA" id="ARBA00022670"/>
    </source>
</evidence>
<evidence type="ECO:0000256" key="4">
    <source>
        <dbReference type="ARBA" id="ARBA00022801"/>
    </source>
</evidence>
<dbReference type="Pfam" id="PF10145">
    <property type="entry name" value="PhageMin_Tail"/>
    <property type="match status" value="1"/>
</dbReference>
<dbReference type="InterPro" id="IPR010090">
    <property type="entry name" value="Phage_tape_meas"/>
</dbReference>
<name>A0A437SSW4_9LACO</name>
<keyword evidence="2" id="KW-1188">Viral release from host cell</keyword>
<evidence type="ECO:0000256" key="5">
    <source>
        <dbReference type="ARBA" id="ARBA00022807"/>
    </source>
</evidence>
<keyword evidence="3" id="KW-0645">Protease</keyword>
<evidence type="ECO:0000313" key="8">
    <source>
        <dbReference type="Proteomes" id="UP000288291"/>
    </source>
</evidence>
<dbReference type="GO" id="GO:0008234">
    <property type="term" value="F:cysteine-type peptidase activity"/>
    <property type="evidence" value="ECO:0007669"/>
    <property type="project" value="UniProtKB-KW"/>
</dbReference>
<keyword evidence="5" id="KW-0788">Thiol protease</keyword>